<keyword evidence="4" id="KW-0378">Hydrolase</keyword>
<dbReference type="AlphaFoldDB" id="A0A5N5ZZK1"/>
<keyword evidence="5" id="KW-1185">Reference proteome</keyword>
<dbReference type="OrthoDB" id="1828825at2"/>
<dbReference type="InterPro" id="IPR036514">
    <property type="entry name" value="SGNH_hydro_sf"/>
</dbReference>
<accession>A0A5N5ZZK1</accession>
<dbReference type="EMBL" id="VDLY02000021">
    <property type="protein sequence ID" value="KAB8161243.1"/>
    <property type="molecule type" value="Genomic_DNA"/>
</dbReference>
<dbReference type="SUPFAM" id="SSF52266">
    <property type="entry name" value="SGNH hydrolase"/>
    <property type="match status" value="1"/>
</dbReference>
<evidence type="ECO:0000313" key="5">
    <source>
        <dbReference type="Proteomes" id="UP000314251"/>
    </source>
</evidence>
<evidence type="ECO:0000313" key="4">
    <source>
        <dbReference type="EMBL" id="KAB8161243.1"/>
    </source>
</evidence>
<dbReference type="Proteomes" id="UP000314251">
    <property type="component" value="Unassembled WGS sequence"/>
</dbReference>
<feature type="signal peptide" evidence="2">
    <location>
        <begin position="1"/>
        <end position="17"/>
    </location>
</feature>
<evidence type="ECO:0000259" key="3">
    <source>
        <dbReference type="Pfam" id="PF13472"/>
    </source>
</evidence>
<organism evidence="4 5">
    <name type="scientific">Streptomyces mimosae</name>
    <dbReference type="NCBI Taxonomy" id="2586635"/>
    <lineage>
        <taxon>Bacteria</taxon>
        <taxon>Bacillati</taxon>
        <taxon>Actinomycetota</taxon>
        <taxon>Actinomycetes</taxon>
        <taxon>Kitasatosporales</taxon>
        <taxon>Streptomycetaceae</taxon>
        <taxon>Streptomyces</taxon>
    </lineage>
</organism>
<dbReference type="PANTHER" id="PTHR43784">
    <property type="entry name" value="GDSL-LIKE LIPASE/ACYLHYDROLASE, PUTATIVE (AFU_ORTHOLOGUE AFUA_2G00820)-RELATED"/>
    <property type="match status" value="1"/>
</dbReference>
<comment type="caution">
    <text evidence="4">The sequence shown here is derived from an EMBL/GenBank/DDBJ whole genome shotgun (WGS) entry which is preliminary data.</text>
</comment>
<feature type="domain" description="SGNH hydrolase-type esterase" evidence="3">
    <location>
        <begin position="197"/>
        <end position="404"/>
    </location>
</feature>
<feature type="chain" id="PRO_5024422383" evidence="2">
    <location>
        <begin position="18"/>
        <end position="422"/>
    </location>
</feature>
<evidence type="ECO:0000256" key="2">
    <source>
        <dbReference type="SAM" id="SignalP"/>
    </source>
</evidence>
<gene>
    <name evidence="4" type="ORF">FH607_026730</name>
</gene>
<dbReference type="InterPro" id="IPR013830">
    <property type="entry name" value="SGNH_hydro"/>
</dbReference>
<name>A0A5N5ZZK1_9ACTN</name>
<feature type="region of interest" description="Disordered" evidence="1">
    <location>
        <begin position="380"/>
        <end position="400"/>
    </location>
</feature>
<dbReference type="PANTHER" id="PTHR43784:SF2">
    <property type="entry name" value="GDSL-LIKE LIPASE_ACYLHYDROLASE, PUTATIVE (AFU_ORTHOLOGUE AFUA_2G00820)-RELATED"/>
    <property type="match status" value="1"/>
</dbReference>
<keyword evidence="2" id="KW-0732">Signal</keyword>
<dbReference type="Pfam" id="PF13472">
    <property type="entry name" value="Lipase_GDSL_2"/>
    <property type="match status" value="1"/>
</dbReference>
<dbReference type="InterPro" id="IPR053140">
    <property type="entry name" value="GDSL_Rv0518-like"/>
</dbReference>
<evidence type="ECO:0000256" key="1">
    <source>
        <dbReference type="SAM" id="MobiDB-lite"/>
    </source>
</evidence>
<dbReference type="GO" id="GO:0016787">
    <property type="term" value="F:hydrolase activity"/>
    <property type="evidence" value="ECO:0007669"/>
    <property type="project" value="UniProtKB-KW"/>
</dbReference>
<dbReference type="CDD" id="cd01830">
    <property type="entry name" value="XynE_like"/>
    <property type="match status" value="1"/>
</dbReference>
<protein>
    <submittedName>
        <fullName evidence="4">SGNH/GDSL hydrolase family protein</fullName>
    </submittedName>
</protein>
<reference evidence="4" key="1">
    <citation type="submission" date="2019-10" db="EMBL/GenBank/DDBJ databases">
        <title>Nonomuraea sp. nov., isolated from Phyllanthus amarus.</title>
        <authorList>
            <person name="Klykleung N."/>
            <person name="Tanasupawat S."/>
        </authorList>
    </citation>
    <scope>NUCLEOTIDE SEQUENCE [LARGE SCALE GENOMIC DNA]</scope>
    <source>
        <strain evidence="4">3MP-10</strain>
    </source>
</reference>
<proteinExistence type="predicted"/>
<dbReference type="Gene3D" id="3.40.50.1110">
    <property type="entry name" value="SGNH hydrolase"/>
    <property type="match status" value="1"/>
</dbReference>
<feature type="compositionally biased region" description="Basic and acidic residues" evidence="1">
    <location>
        <begin position="380"/>
        <end position="397"/>
    </location>
</feature>
<sequence length="422" mass="44581">MLAAVLAVLLPSGHAAAAQGGPGRWVSSWTTPVTTVPASDTTAFADQTLRQVVRASLGGDTLRVRLSNEFGAAPLVVGEASVALRPAGERGARVQPGTVRPLTFGGAPSLTVPAGAPAVSDPVALRVPEGAELVISLHLPQPTPGTSVNNFAAQTGYLLDGNAVAETDPAVAGTFERWYFLSDIAVTAGPRASAVVALGDSITAGTTLDANHRWTDYLNDRLAEAPGRRTVGVVNKGISGNRLLYDAHEPDNDDPEDDWIAYFGESGLRRFDRDVLAHPGVSDVILHLGVNDIGQPGTLVPESERVTSAELIAGYRQLIARAHERGVRVHGATITPFRDTPVGYFTPENERTRQEVNTWMRTSGAFDSVVDFDAALRDPEQPDRLAPRFDSGDHLHPNDAGNEAMAAAVPLGLRGDPARELG</sequence>